<dbReference type="HAMAP" id="MF_00662">
    <property type="entry name" value="PS_decarb_PSD_B_type1"/>
    <property type="match status" value="1"/>
</dbReference>
<dbReference type="PANTHER" id="PTHR10067">
    <property type="entry name" value="PHOSPHATIDYLSERINE DECARBOXYLASE"/>
    <property type="match status" value="1"/>
</dbReference>
<comment type="PTM">
    <text evidence="12">Is synthesized initially as an inactive proenzyme. Formation of the active enzyme involves a self-maturation process in which the active site pyruvoyl group is generated from an internal serine residue via an autocatalytic post-translational modification. Two non-identical subunits are generated from the proenzyme in this reaction, and the pyruvate is formed at the N-terminus of the alpha chain, which is derived from the carboxyl end of the proenzyme. The autoendoproteolytic cleavage occurs by a canonical serine protease mechanism, in which the side chain hydroxyl group of the serine supplies its oxygen atom to form the C-terminus of the beta chain, while the remainder of the serine residue undergoes an oxidative deamination to produce ammonia and the pyruvoyl prosthetic group on the alpha chain. During this reaction, the Ser that is part of the protease active site of the proenzyme becomes the pyruvoyl prosthetic group, which constitutes an essential element of the active site of the mature decarboxylase.</text>
</comment>
<comment type="pathway">
    <text evidence="12">Phospholipid metabolism; phosphatidylethanolamine biosynthesis; phosphatidylethanolamine from CDP-diacylglycerol: step 2/2.</text>
</comment>
<feature type="active site" description="Charge relay system; for autoendoproteolytic cleavage activity" evidence="12">
    <location>
        <position position="86"/>
    </location>
</feature>
<name>A0A4V2SXH6_9BACL</name>
<dbReference type="PANTHER" id="PTHR10067:SF6">
    <property type="entry name" value="PHOSPHATIDYLSERINE DECARBOXYLASE PROENZYME, MITOCHONDRIAL"/>
    <property type="match status" value="1"/>
</dbReference>
<feature type="chain" id="PRO_5023325579" description="Phosphatidylserine decarboxylase beta chain" evidence="12">
    <location>
        <begin position="1"/>
        <end position="244"/>
    </location>
</feature>
<keyword evidence="2 12" id="KW-1003">Cell membrane</keyword>
<evidence type="ECO:0000256" key="11">
    <source>
        <dbReference type="ARBA" id="ARBA00023317"/>
    </source>
</evidence>
<evidence type="ECO:0000256" key="3">
    <source>
        <dbReference type="ARBA" id="ARBA00022516"/>
    </source>
</evidence>
<dbReference type="EMBL" id="SLXV01000025">
    <property type="protein sequence ID" value="TCP66256.1"/>
    <property type="molecule type" value="Genomic_DNA"/>
</dbReference>
<dbReference type="NCBIfam" id="TIGR00163">
    <property type="entry name" value="PS_decarb"/>
    <property type="match status" value="1"/>
</dbReference>
<feature type="modified residue" description="Pyruvic acid (Ser); by autocatalysis" evidence="12">
    <location>
        <position position="245"/>
    </location>
</feature>
<comment type="catalytic activity">
    <reaction evidence="12">
        <text>a 1,2-diacyl-sn-glycero-3-phospho-L-serine + H(+) = a 1,2-diacyl-sn-glycero-3-phosphoethanolamine + CO2</text>
        <dbReference type="Rhea" id="RHEA:20828"/>
        <dbReference type="ChEBI" id="CHEBI:15378"/>
        <dbReference type="ChEBI" id="CHEBI:16526"/>
        <dbReference type="ChEBI" id="CHEBI:57262"/>
        <dbReference type="ChEBI" id="CHEBI:64612"/>
        <dbReference type="EC" id="4.1.1.65"/>
    </reaction>
</comment>
<keyword evidence="9 12" id="KW-0456">Lyase</keyword>
<dbReference type="GO" id="GO:0006646">
    <property type="term" value="P:phosphatidylethanolamine biosynthetic process"/>
    <property type="evidence" value="ECO:0007669"/>
    <property type="project" value="UniProtKB-UniRule"/>
</dbReference>
<evidence type="ECO:0000256" key="5">
    <source>
        <dbReference type="ARBA" id="ARBA00023098"/>
    </source>
</evidence>
<organism evidence="13 14">
    <name type="scientific">Baia soyae</name>
    <dbReference type="NCBI Taxonomy" id="1544746"/>
    <lineage>
        <taxon>Bacteria</taxon>
        <taxon>Bacillati</taxon>
        <taxon>Bacillota</taxon>
        <taxon>Bacilli</taxon>
        <taxon>Bacillales</taxon>
        <taxon>Thermoactinomycetaceae</taxon>
        <taxon>Baia</taxon>
    </lineage>
</organism>
<comment type="function">
    <text evidence="12">Catalyzes the formation of phosphatidylethanolamine (PtdEtn) from phosphatidylserine (PtdSer).</text>
</comment>
<comment type="caution">
    <text evidence="13">The sequence shown here is derived from an EMBL/GenBank/DDBJ whole genome shotgun (WGS) entry which is preliminary data.</text>
</comment>
<feature type="active site" description="Charge relay system; for autoendoproteolytic cleavage activity" evidence="12">
    <location>
        <position position="245"/>
    </location>
</feature>
<dbReference type="UniPathway" id="UPA00558">
    <property type="reaction ID" value="UER00616"/>
</dbReference>
<gene>
    <name evidence="12" type="primary">psd</name>
    <name evidence="13" type="ORF">EDD57_1256</name>
</gene>
<protein>
    <recommendedName>
        <fullName evidence="12">Phosphatidylserine decarboxylase proenzyme</fullName>
        <ecNumber evidence="12">4.1.1.65</ecNumber>
    </recommendedName>
    <component>
        <recommendedName>
            <fullName evidence="12">Phosphatidylserine decarboxylase alpha chain</fullName>
        </recommendedName>
    </component>
    <component>
        <recommendedName>
            <fullName evidence="12">Phosphatidylserine decarboxylase beta chain</fullName>
        </recommendedName>
    </component>
</protein>
<reference evidence="13 14" key="1">
    <citation type="submission" date="2019-03" db="EMBL/GenBank/DDBJ databases">
        <title>Genomic Encyclopedia of Type Strains, Phase IV (KMG-IV): sequencing the most valuable type-strain genomes for metagenomic binning, comparative biology and taxonomic classification.</title>
        <authorList>
            <person name="Goeker M."/>
        </authorList>
    </citation>
    <scope>NUCLEOTIDE SEQUENCE [LARGE SCALE GENOMIC DNA]</scope>
    <source>
        <strain evidence="13 14">DSM 46831</strain>
    </source>
</reference>
<dbReference type="Pfam" id="PF02666">
    <property type="entry name" value="PS_Dcarbxylase"/>
    <property type="match status" value="1"/>
</dbReference>
<keyword evidence="6 12" id="KW-0472">Membrane</keyword>
<evidence type="ECO:0000256" key="1">
    <source>
        <dbReference type="ARBA" id="ARBA00005189"/>
    </source>
</evidence>
<keyword evidence="11 12" id="KW-0670">Pyruvate</keyword>
<keyword evidence="8 12" id="KW-0594">Phospholipid biosynthesis</keyword>
<evidence type="ECO:0000256" key="4">
    <source>
        <dbReference type="ARBA" id="ARBA00022793"/>
    </source>
</evidence>
<dbReference type="InterPro" id="IPR033177">
    <property type="entry name" value="PSD-B"/>
</dbReference>
<evidence type="ECO:0000313" key="14">
    <source>
        <dbReference type="Proteomes" id="UP000294746"/>
    </source>
</evidence>
<keyword evidence="5 12" id="KW-0443">Lipid metabolism</keyword>
<dbReference type="GO" id="GO:0004609">
    <property type="term" value="F:phosphatidylserine decarboxylase activity"/>
    <property type="evidence" value="ECO:0007669"/>
    <property type="project" value="UniProtKB-UniRule"/>
</dbReference>
<comment type="cofactor">
    <cofactor evidence="12">
        <name>pyruvate</name>
        <dbReference type="ChEBI" id="CHEBI:15361"/>
    </cofactor>
    <text evidence="12">Binds 1 pyruvoyl group covalently per subunit.</text>
</comment>
<dbReference type="RefSeq" id="WP_131849096.1">
    <property type="nucleotide sequence ID" value="NZ_SLXV01000025.1"/>
</dbReference>
<dbReference type="GO" id="GO:0005886">
    <property type="term" value="C:plasma membrane"/>
    <property type="evidence" value="ECO:0007669"/>
    <property type="project" value="UniProtKB-SubCell"/>
</dbReference>
<feature type="active site" description="Schiff-base intermediate with substrate; via pyruvic acid; for decarboxylase activity" evidence="12">
    <location>
        <position position="245"/>
    </location>
</feature>
<dbReference type="OrthoDB" id="9802030at2"/>
<dbReference type="Proteomes" id="UP000294746">
    <property type="component" value="Unassembled WGS sequence"/>
</dbReference>
<comment type="subunit">
    <text evidence="12">Heterodimer of a large membrane-associated beta subunit and a small pyruvoyl-containing alpha subunit.</text>
</comment>
<dbReference type="AlphaFoldDB" id="A0A4V2SXH6"/>
<keyword evidence="10 12" id="KW-1208">Phospholipid metabolism</keyword>
<evidence type="ECO:0000313" key="13">
    <source>
        <dbReference type="EMBL" id="TCP66256.1"/>
    </source>
</evidence>
<evidence type="ECO:0000256" key="2">
    <source>
        <dbReference type="ARBA" id="ARBA00022475"/>
    </source>
</evidence>
<comment type="subcellular location">
    <subcellularLocation>
        <location evidence="12">Cell membrane</location>
        <topology evidence="12">Peripheral membrane protein</topology>
    </subcellularLocation>
</comment>
<evidence type="ECO:0000256" key="6">
    <source>
        <dbReference type="ARBA" id="ARBA00023136"/>
    </source>
</evidence>
<evidence type="ECO:0000256" key="7">
    <source>
        <dbReference type="ARBA" id="ARBA00023145"/>
    </source>
</evidence>
<evidence type="ECO:0000256" key="8">
    <source>
        <dbReference type="ARBA" id="ARBA00023209"/>
    </source>
</evidence>
<keyword evidence="3 12" id="KW-0444">Lipid biosynthesis</keyword>
<comment type="similarity">
    <text evidence="12">Belongs to the phosphatidylserine decarboxylase family. PSD-B subfamily. Prokaryotic type I sub-subfamily.</text>
</comment>
<proteinExistence type="inferred from homology"/>
<keyword evidence="7 12" id="KW-0865">Zymogen</keyword>
<evidence type="ECO:0000256" key="9">
    <source>
        <dbReference type="ARBA" id="ARBA00023239"/>
    </source>
</evidence>
<evidence type="ECO:0000256" key="12">
    <source>
        <dbReference type="HAMAP-Rule" id="MF_00662"/>
    </source>
</evidence>
<evidence type="ECO:0000256" key="10">
    <source>
        <dbReference type="ARBA" id="ARBA00023264"/>
    </source>
</evidence>
<accession>A0A4V2SXH6</accession>
<dbReference type="EC" id="4.1.1.65" evidence="12"/>
<comment type="pathway">
    <text evidence="1">Lipid metabolism.</text>
</comment>
<feature type="site" description="Cleavage (non-hydrolytic); by autocatalysis" evidence="12">
    <location>
        <begin position="244"/>
        <end position="245"/>
    </location>
</feature>
<keyword evidence="4 12" id="KW-0210">Decarboxylase</keyword>
<sequence>MKDSLYRVIWKALPTRGVSRITGAFAKHPISKKVIPSYINHFQIELEPVKKPLDQFDSLLDFFVRELKPEARPIDPNRDQVVSPVDGAVSQIGVIQEGSCVYAKGKEYSLAELLGNDPHYVEKFQGGKFVTLYLSPRDYHRIHMPVEGDIEGYAYLPGPLYPVNPLGMRLFPELFAVNERLVTYVRSSAGLVAVVKVGATNVGSIKVTYDEVSTNKGHRENKQIRYQDEPHLSKGDELGRFEFGSTVILLFEPNRIEWTIPEEVGTQVFMGKSIAKIVE</sequence>
<keyword evidence="14" id="KW-1185">Reference proteome</keyword>
<dbReference type="InterPro" id="IPR003817">
    <property type="entry name" value="PS_Dcarbxylase"/>
</dbReference>
<feature type="chain" id="PRO_5023325580" description="Phosphatidylserine decarboxylase alpha chain" evidence="12">
    <location>
        <begin position="245"/>
        <end position="279"/>
    </location>
</feature>
<dbReference type="InterPro" id="IPR033178">
    <property type="entry name" value="PSD_type1_pro"/>
</dbReference>
<feature type="active site" description="Charge relay system; for autoendoproteolytic cleavage activity" evidence="12">
    <location>
        <position position="143"/>
    </location>
</feature>